<comment type="caution">
    <text evidence="1">The sequence shown here is derived from an EMBL/GenBank/DDBJ whole genome shotgun (WGS) entry which is preliminary data.</text>
</comment>
<dbReference type="AlphaFoldDB" id="A0A1Q9D5N0"/>
<reference evidence="1 2" key="1">
    <citation type="submission" date="2016-02" db="EMBL/GenBank/DDBJ databases">
        <title>Genome analysis of coral dinoflagellate symbionts highlights evolutionary adaptations to a symbiotic lifestyle.</title>
        <authorList>
            <person name="Aranda M."/>
            <person name="Li Y."/>
            <person name="Liew Y.J."/>
            <person name="Baumgarten S."/>
            <person name="Simakov O."/>
            <person name="Wilson M."/>
            <person name="Piel J."/>
            <person name="Ashoor H."/>
            <person name="Bougouffa S."/>
            <person name="Bajic V.B."/>
            <person name="Ryu T."/>
            <person name="Ravasi T."/>
            <person name="Bayer T."/>
            <person name="Micklem G."/>
            <person name="Kim H."/>
            <person name="Bhak J."/>
            <person name="Lajeunesse T.C."/>
            <person name="Voolstra C.R."/>
        </authorList>
    </citation>
    <scope>NUCLEOTIDE SEQUENCE [LARGE SCALE GENOMIC DNA]</scope>
    <source>
        <strain evidence="1 2">CCMP2467</strain>
    </source>
</reference>
<organism evidence="1 2">
    <name type="scientific">Symbiodinium microadriaticum</name>
    <name type="common">Dinoflagellate</name>
    <name type="synonym">Zooxanthella microadriatica</name>
    <dbReference type="NCBI Taxonomy" id="2951"/>
    <lineage>
        <taxon>Eukaryota</taxon>
        <taxon>Sar</taxon>
        <taxon>Alveolata</taxon>
        <taxon>Dinophyceae</taxon>
        <taxon>Suessiales</taxon>
        <taxon>Symbiodiniaceae</taxon>
        <taxon>Symbiodinium</taxon>
    </lineage>
</organism>
<evidence type="ECO:0000313" key="2">
    <source>
        <dbReference type="Proteomes" id="UP000186817"/>
    </source>
</evidence>
<proteinExistence type="predicted"/>
<keyword evidence="2" id="KW-1185">Reference proteome</keyword>
<evidence type="ECO:0000313" key="1">
    <source>
        <dbReference type="EMBL" id="OLP90427.1"/>
    </source>
</evidence>
<dbReference type="EMBL" id="LSRX01000712">
    <property type="protein sequence ID" value="OLP90427.1"/>
    <property type="molecule type" value="Genomic_DNA"/>
</dbReference>
<dbReference type="OrthoDB" id="408279at2759"/>
<accession>A0A1Q9D5N0</accession>
<dbReference type="Proteomes" id="UP000186817">
    <property type="component" value="Unassembled WGS sequence"/>
</dbReference>
<sequence length="278" mass="29901">MVAHAAEPVEIGVVFSAVGTAWCSLADPTTVPVKAAPAIPKRGKGKEAQSQTVRLVFDFHGVLDLDQPETLRRGKKVFATDNGITNPVLRALSTVTILSRALTASLNGGMRLTLRGIEGRPRASKELVSKAEELLDLDSENVHGVELLEPLPEETFRTHGPFAKDACLEGWLSDLVDFPRDMAVLGFSTRASAAYDTTKMYVYNDISKNDSTHIVKGSQGFMTVDQGIVSGSSNMDTMEACTFERCYPKEPAATPVELPMPCLEAGVAAFDLASKNVS</sequence>
<name>A0A1Q9D5N0_SYMMI</name>
<protein>
    <submittedName>
        <fullName evidence="1">Uncharacterized protein</fullName>
    </submittedName>
</protein>
<gene>
    <name evidence="1" type="ORF">AK812_SmicGene28009</name>
</gene>